<organism evidence="2 3">
    <name type="scientific">Rubroshorea leprosula</name>
    <dbReference type="NCBI Taxonomy" id="152421"/>
    <lineage>
        <taxon>Eukaryota</taxon>
        <taxon>Viridiplantae</taxon>
        <taxon>Streptophyta</taxon>
        <taxon>Embryophyta</taxon>
        <taxon>Tracheophyta</taxon>
        <taxon>Spermatophyta</taxon>
        <taxon>Magnoliopsida</taxon>
        <taxon>eudicotyledons</taxon>
        <taxon>Gunneridae</taxon>
        <taxon>Pentapetalae</taxon>
        <taxon>rosids</taxon>
        <taxon>malvids</taxon>
        <taxon>Malvales</taxon>
        <taxon>Dipterocarpaceae</taxon>
        <taxon>Rubroshorea</taxon>
    </lineage>
</organism>
<accession>A0AAV5I7M2</accession>
<comment type="caution">
    <text evidence="2">The sequence shown here is derived from an EMBL/GenBank/DDBJ whole genome shotgun (WGS) entry which is preliminary data.</text>
</comment>
<dbReference type="AlphaFoldDB" id="A0AAV5I7M2"/>
<evidence type="ECO:0000313" key="3">
    <source>
        <dbReference type="Proteomes" id="UP001054252"/>
    </source>
</evidence>
<gene>
    <name evidence="2" type="ORF">SLEP1_g7699</name>
</gene>
<dbReference type="EMBL" id="BPVZ01000007">
    <property type="protein sequence ID" value="GKU94171.1"/>
    <property type="molecule type" value="Genomic_DNA"/>
</dbReference>
<sequence length="148" mass="16477">MLVSTNELDRGADEEEDEIDSKPNKVFLSDQLRYPRCGVCLARDSSGIAVSPLESSGYDSSPGPVSSISPALLFCCFKLVVLLSVRCKLLPHTKHIRACRYRTSVELNITEFSLALDGLMLDSKFCKILDLKRTLQARPTTLKHLTFL</sequence>
<reference evidence="2 3" key="1">
    <citation type="journal article" date="2021" name="Commun. Biol.">
        <title>The genome of Shorea leprosula (Dipterocarpaceae) highlights the ecological relevance of drought in aseasonal tropical rainforests.</title>
        <authorList>
            <person name="Ng K.K.S."/>
            <person name="Kobayashi M.J."/>
            <person name="Fawcett J.A."/>
            <person name="Hatakeyama M."/>
            <person name="Paape T."/>
            <person name="Ng C.H."/>
            <person name="Ang C.C."/>
            <person name="Tnah L.H."/>
            <person name="Lee C.T."/>
            <person name="Nishiyama T."/>
            <person name="Sese J."/>
            <person name="O'Brien M.J."/>
            <person name="Copetti D."/>
            <person name="Mohd Noor M.I."/>
            <person name="Ong R.C."/>
            <person name="Putra M."/>
            <person name="Sireger I.Z."/>
            <person name="Indrioko S."/>
            <person name="Kosugi Y."/>
            <person name="Izuno A."/>
            <person name="Isagi Y."/>
            <person name="Lee S.L."/>
            <person name="Shimizu K.K."/>
        </authorList>
    </citation>
    <scope>NUCLEOTIDE SEQUENCE [LARGE SCALE GENOMIC DNA]</scope>
    <source>
        <strain evidence="2">214</strain>
    </source>
</reference>
<feature type="region of interest" description="Disordered" evidence="1">
    <location>
        <begin position="1"/>
        <end position="20"/>
    </location>
</feature>
<name>A0AAV5I7M2_9ROSI</name>
<proteinExistence type="predicted"/>
<keyword evidence="3" id="KW-1185">Reference proteome</keyword>
<evidence type="ECO:0000256" key="1">
    <source>
        <dbReference type="SAM" id="MobiDB-lite"/>
    </source>
</evidence>
<protein>
    <submittedName>
        <fullName evidence="2">Uncharacterized protein</fullName>
    </submittedName>
</protein>
<dbReference type="Proteomes" id="UP001054252">
    <property type="component" value="Unassembled WGS sequence"/>
</dbReference>
<evidence type="ECO:0000313" key="2">
    <source>
        <dbReference type="EMBL" id="GKU94171.1"/>
    </source>
</evidence>